<feature type="binding site" evidence="7">
    <location>
        <position position="171"/>
    </location>
    <ligand>
        <name>substrate</name>
    </ligand>
</feature>
<keyword evidence="5 7" id="KW-0460">Magnesium</keyword>
<feature type="binding site" evidence="7">
    <location>
        <begin position="176"/>
        <end position="177"/>
    </location>
    <ligand>
        <name>substrate</name>
    </ligand>
</feature>
<dbReference type="InterPro" id="IPR029001">
    <property type="entry name" value="ITPase-like_fam"/>
</dbReference>
<gene>
    <name evidence="9" type="ORF">PIECOFPK_02777</name>
</gene>
<dbReference type="EMBL" id="CP144143">
    <property type="protein sequence ID" value="WWC85034.1"/>
    <property type="molecule type" value="Genomic_DNA"/>
</dbReference>
<feature type="binding site" evidence="7">
    <location>
        <begin position="7"/>
        <end position="12"/>
    </location>
    <ligand>
        <name>substrate</name>
    </ligand>
</feature>
<dbReference type="CDD" id="cd00515">
    <property type="entry name" value="HAM1"/>
    <property type="match status" value="1"/>
</dbReference>
<evidence type="ECO:0000313" key="10">
    <source>
        <dbReference type="Proteomes" id="UP001321305"/>
    </source>
</evidence>
<evidence type="ECO:0000256" key="1">
    <source>
        <dbReference type="ARBA" id="ARBA00008023"/>
    </source>
</evidence>
<dbReference type="HAMAP" id="MF_01405">
    <property type="entry name" value="Non_canon_purine_NTPase"/>
    <property type="match status" value="1"/>
</dbReference>
<evidence type="ECO:0000256" key="5">
    <source>
        <dbReference type="ARBA" id="ARBA00022842"/>
    </source>
</evidence>
<reference evidence="10" key="1">
    <citation type="submission" date="2024-01" db="EMBL/GenBank/DDBJ databases">
        <title>Mycovorax composti gen. nov. sp. nov., a member of the family Chitinophagaceae isolated from button mushroom compost.</title>
        <authorList>
            <person name="Thai M."/>
            <person name="Bell T.L."/>
            <person name="Kertesz M.A."/>
        </authorList>
    </citation>
    <scope>NUCLEOTIDE SEQUENCE [LARGE SCALE GENOMIC DNA]</scope>
    <source>
        <strain evidence="10">C216</strain>
    </source>
</reference>
<dbReference type="NCBIfam" id="TIGR00042">
    <property type="entry name" value="RdgB/HAM1 family non-canonical purine NTP pyrophosphatase"/>
    <property type="match status" value="1"/>
</dbReference>
<comment type="catalytic activity">
    <reaction evidence="7">
        <text>dITP + H2O = dIMP + diphosphate + H(+)</text>
        <dbReference type="Rhea" id="RHEA:28342"/>
        <dbReference type="ChEBI" id="CHEBI:15377"/>
        <dbReference type="ChEBI" id="CHEBI:15378"/>
        <dbReference type="ChEBI" id="CHEBI:33019"/>
        <dbReference type="ChEBI" id="CHEBI:61194"/>
        <dbReference type="ChEBI" id="CHEBI:61382"/>
        <dbReference type="EC" id="3.6.1.66"/>
    </reaction>
</comment>
<keyword evidence="2 7" id="KW-0479">Metal-binding</keyword>
<dbReference type="EC" id="3.6.1.66" evidence="7"/>
<comment type="cofactor">
    <cofactor evidence="7">
        <name>Mg(2+)</name>
        <dbReference type="ChEBI" id="CHEBI:18420"/>
    </cofactor>
    <text evidence="7">Binds 1 Mg(2+) ion per subunit.</text>
</comment>
<proteinExistence type="inferred from homology"/>
<dbReference type="Proteomes" id="UP001321305">
    <property type="component" value="Chromosome"/>
</dbReference>
<keyword evidence="10" id="KW-1185">Reference proteome</keyword>
<comment type="similarity">
    <text evidence="1 7 8">Belongs to the HAM1 NTPase family.</text>
</comment>
<evidence type="ECO:0000256" key="4">
    <source>
        <dbReference type="ARBA" id="ARBA00022801"/>
    </source>
</evidence>
<keyword evidence="3 7" id="KW-0547">Nucleotide-binding</keyword>
<evidence type="ECO:0000313" key="9">
    <source>
        <dbReference type="EMBL" id="WWC85034.1"/>
    </source>
</evidence>
<organism evidence="9 10">
    <name type="scientific">Mycovorax composti</name>
    <dbReference type="NCBI Taxonomy" id="2962693"/>
    <lineage>
        <taxon>Bacteria</taxon>
        <taxon>Pseudomonadati</taxon>
        <taxon>Bacteroidota</taxon>
        <taxon>Chitinophagia</taxon>
        <taxon>Chitinophagales</taxon>
        <taxon>Chitinophagaceae</taxon>
        <taxon>Mycovorax</taxon>
    </lineage>
</organism>
<accession>A0ABZ2EN65</accession>
<comment type="caution">
    <text evidence="7">Lacks conserved residue(s) required for the propagation of feature annotation.</text>
</comment>
<protein>
    <recommendedName>
        <fullName evidence="7">dITP/XTP pyrophosphatase</fullName>
        <ecNumber evidence="7">3.6.1.66</ecNumber>
    </recommendedName>
    <alternativeName>
        <fullName evidence="7">Non-canonical purine NTP pyrophosphatase</fullName>
    </alternativeName>
    <alternativeName>
        <fullName evidence="7">Non-standard purine NTP pyrophosphatase</fullName>
    </alternativeName>
    <alternativeName>
        <fullName evidence="7">Nucleoside-triphosphate diphosphatase</fullName>
    </alternativeName>
    <alternativeName>
        <fullName evidence="7">Nucleoside-triphosphate pyrophosphatase</fullName>
        <shortName evidence="7">NTPase</shortName>
    </alternativeName>
</protein>
<dbReference type="RefSeq" id="WP_409966164.1">
    <property type="nucleotide sequence ID" value="NZ_CP144143.1"/>
</dbReference>
<evidence type="ECO:0000256" key="3">
    <source>
        <dbReference type="ARBA" id="ARBA00022741"/>
    </source>
</evidence>
<dbReference type="InterPro" id="IPR002637">
    <property type="entry name" value="RdgB/HAM1"/>
</dbReference>
<comment type="catalytic activity">
    <reaction evidence="7">
        <text>XTP + H2O = XMP + diphosphate + H(+)</text>
        <dbReference type="Rhea" id="RHEA:28610"/>
        <dbReference type="ChEBI" id="CHEBI:15377"/>
        <dbReference type="ChEBI" id="CHEBI:15378"/>
        <dbReference type="ChEBI" id="CHEBI:33019"/>
        <dbReference type="ChEBI" id="CHEBI:57464"/>
        <dbReference type="ChEBI" id="CHEBI:61314"/>
        <dbReference type="EC" id="3.6.1.66"/>
    </reaction>
</comment>
<dbReference type="PANTHER" id="PTHR11067:SF9">
    <property type="entry name" value="INOSINE TRIPHOSPHATE PYROPHOSPHATASE"/>
    <property type="match status" value="1"/>
</dbReference>
<dbReference type="GO" id="GO:0036220">
    <property type="term" value="F:ITP diphosphatase activity"/>
    <property type="evidence" value="ECO:0007669"/>
    <property type="project" value="UniProtKB-EC"/>
</dbReference>
<feature type="binding site" evidence="7">
    <location>
        <position position="68"/>
    </location>
    <ligand>
        <name>Mg(2+)</name>
        <dbReference type="ChEBI" id="CHEBI:18420"/>
    </ligand>
</feature>
<evidence type="ECO:0000256" key="7">
    <source>
        <dbReference type="HAMAP-Rule" id="MF_01405"/>
    </source>
</evidence>
<sequence length="194" mass="21885">MTLIFATNNNNKVKEIRNALNERFEIISLKEAGIDKDIPEPYDTLEANASEKSRVIFEMTGKNCFSEDTGLEVEALNGEPGVKSARYADGEPQYVDIVDKLLAKMEGQDNRRARFRTVISVIIDGKESLFEGICEGRIITERRGSNGFGYDPVFIPDGADRTFAEMELDEKKLYSHRAKALKKLIEWLQQSSPS</sequence>
<dbReference type="Pfam" id="PF01725">
    <property type="entry name" value="Ham1p_like"/>
    <property type="match status" value="1"/>
</dbReference>
<evidence type="ECO:0000256" key="2">
    <source>
        <dbReference type="ARBA" id="ARBA00022723"/>
    </source>
</evidence>
<dbReference type="PANTHER" id="PTHR11067">
    <property type="entry name" value="INOSINE TRIPHOSPHATE PYROPHOSPHATASE/HAM1 PROTEIN"/>
    <property type="match status" value="1"/>
</dbReference>
<feature type="active site" description="Proton acceptor" evidence="7">
    <location>
        <position position="68"/>
    </location>
</feature>
<keyword evidence="4 7" id="KW-0378">Hydrolase</keyword>
<dbReference type="InterPro" id="IPR020922">
    <property type="entry name" value="dITP/XTP_pyrophosphatase"/>
</dbReference>
<comment type="subunit">
    <text evidence="7">Homodimer.</text>
</comment>
<evidence type="ECO:0000256" key="6">
    <source>
        <dbReference type="ARBA" id="ARBA00023080"/>
    </source>
</evidence>
<dbReference type="SUPFAM" id="SSF52972">
    <property type="entry name" value="ITPase-like"/>
    <property type="match status" value="1"/>
</dbReference>
<name>A0ABZ2EN65_9BACT</name>
<dbReference type="Gene3D" id="3.90.950.10">
    <property type="match status" value="1"/>
</dbReference>
<comment type="catalytic activity">
    <reaction evidence="7">
        <text>ITP + H2O = IMP + diphosphate + H(+)</text>
        <dbReference type="Rhea" id="RHEA:29399"/>
        <dbReference type="ChEBI" id="CHEBI:15377"/>
        <dbReference type="ChEBI" id="CHEBI:15378"/>
        <dbReference type="ChEBI" id="CHEBI:33019"/>
        <dbReference type="ChEBI" id="CHEBI:58053"/>
        <dbReference type="ChEBI" id="CHEBI:61402"/>
        <dbReference type="EC" id="3.6.1.66"/>
    </reaction>
</comment>
<keyword evidence="6 7" id="KW-0546">Nucleotide metabolism</keyword>
<comment type="function">
    <text evidence="7">Pyrophosphatase that catalyzes the hydrolysis of nucleoside triphosphates to their monophosphate derivatives, with a high preference for the non-canonical purine nucleotides XTP (xanthosine triphosphate), dITP (deoxyinosine triphosphate) and ITP. Seems to function as a house-cleaning enzyme that removes non-canonical purine nucleotides from the nucleotide pool, thus preventing their incorporation into DNA/RNA and avoiding chromosomal lesions.</text>
</comment>
<feature type="binding site" evidence="7">
    <location>
        <begin position="148"/>
        <end position="151"/>
    </location>
    <ligand>
        <name>substrate</name>
    </ligand>
</feature>
<feature type="binding site" evidence="7">
    <location>
        <position position="69"/>
    </location>
    <ligand>
        <name>substrate</name>
    </ligand>
</feature>
<evidence type="ECO:0000256" key="8">
    <source>
        <dbReference type="RuleBase" id="RU003781"/>
    </source>
</evidence>